<dbReference type="Proteomes" id="UP000185596">
    <property type="component" value="Unassembled WGS sequence"/>
</dbReference>
<gene>
    <name evidence="2" type="ORF">BU204_10690</name>
</gene>
<organism evidence="2 3">
    <name type="scientific">Actinophytocola xanthii</name>
    <dbReference type="NCBI Taxonomy" id="1912961"/>
    <lineage>
        <taxon>Bacteria</taxon>
        <taxon>Bacillati</taxon>
        <taxon>Actinomycetota</taxon>
        <taxon>Actinomycetes</taxon>
        <taxon>Pseudonocardiales</taxon>
        <taxon>Pseudonocardiaceae</taxon>
    </lineage>
</organism>
<dbReference type="AlphaFoldDB" id="A0A1Q8CTI0"/>
<evidence type="ECO:0000313" key="3">
    <source>
        <dbReference type="Proteomes" id="UP000185596"/>
    </source>
</evidence>
<comment type="caution">
    <text evidence="2">The sequence shown here is derived from an EMBL/GenBank/DDBJ whole genome shotgun (WGS) entry which is preliminary data.</text>
</comment>
<feature type="region of interest" description="Disordered" evidence="1">
    <location>
        <begin position="237"/>
        <end position="257"/>
    </location>
</feature>
<dbReference type="OrthoDB" id="4317910at2"/>
<accession>A0A1Q8CTI0</accession>
<sequence length="257" mass="28475">MASCPSDSPHIISFYSNVLGPDLLDPKQFRDTVTGWVIAVDLEQLTILAKAVQTPGSEVWDAMTPKREGSDVEFQAEARIKRGASVSRKVGLRADQLGLPMSPREVAQQRTLQKNWDQALHKLKWEAGSKDWRIRKGGEFATDERGRRAKEWARQMQALGIPLAAGPSGTTNAMMNVAVVFRADLHDARLACIGFLPGYRRHSLVEILAAAEPFGPTYDKSRRMYRNIKPLDEAELRSYGDGKFPDEAKAPGKGSAE</sequence>
<evidence type="ECO:0000313" key="2">
    <source>
        <dbReference type="EMBL" id="OLF17669.1"/>
    </source>
</evidence>
<reference evidence="2 3" key="1">
    <citation type="submission" date="2016-12" db="EMBL/GenBank/DDBJ databases">
        <title>The draft genome sequence of Actinophytocola sp. 11-183.</title>
        <authorList>
            <person name="Wang W."/>
            <person name="Yuan L."/>
        </authorList>
    </citation>
    <scope>NUCLEOTIDE SEQUENCE [LARGE SCALE GENOMIC DNA]</scope>
    <source>
        <strain evidence="2 3">11-183</strain>
    </source>
</reference>
<protein>
    <submittedName>
        <fullName evidence="2">Uncharacterized protein</fullName>
    </submittedName>
</protein>
<evidence type="ECO:0000256" key="1">
    <source>
        <dbReference type="SAM" id="MobiDB-lite"/>
    </source>
</evidence>
<dbReference type="RefSeq" id="WP_075125461.1">
    <property type="nucleotide sequence ID" value="NZ_MSIE01000015.1"/>
</dbReference>
<proteinExistence type="predicted"/>
<dbReference type="EMBL" id="MSIE01000015">
    <property type="protein sequence ID" value="OLF17669.1"/>
    <property type="molecule type" value="Genomic_DNA"/>
</dbReference>
<dbReference type="STRING" id="1912961.BU204_10690"/>
<keyword evidence="3" id="KW-1185">Reference proteome</keyword>
<name>A0A1Q8CTI0_9PSEU</name>